<evidence type="ECO:0000313" key="9">
    <source>
        <dbReference type="Proteomes" id="UP000626109"/>
    </source>
</evidence>
<reference evidence="8" key="1">
    <citation type="submission" date="2021-02" db="EMBL/GenBank/DDBJ databases">
        <authorList>
            <person name="Dougan E. K."/>
            <person name="Rhodes N."/>
            <person name="Thang M."/>
            <person name="Chan C."/>
        </authorList>
    </citation>
    <scope>NUCLEOTIDE SEQUENCE</scope>
</reference>
<dbReference type="SUPFAM" id="SSF103481">
    <property type="entry name" value="Multidrug resistance efflux transporter EmrE"/>
    <property type="match status" value="1"/>
</dbReference>
<protein>
    <recommendedName>
        <fullName evidence="7">EamA domain-containing protein</fullName>
    </recommendedName>
</protein>
<feature type="transmembrane region" description="Helical" evidence="6">
    <location>
        <begin position="172"/>
        <end position="193"/>
    </location>
</feature>
<feature type="transmembrane region" description="Helical" evidence="6">
    <location>
        <begin position="46"/>
        <end position="66"/>
    </location>
</feature>
<feature type="repeat" description="ANK" evidence="5">
    <location>
        <begin position="768"/>
        <end position="800"/>
    </location>
</feature>
<feature type="transmembrane region" description="Helical" evidence="6">
    <location>
        <begin position="148"/>
        <end position="166"/>
    </location>
</feature>
<keyword evidence="3 6" id="KW-1133">Transmembrane helix</keyword>
<evidence type="ECO:0000256" key="6">
    <source>
        <dbReference type="SAM" id="Phobius"/>
    </source>
</evidence>
<dbReference type="InterPro" id="IPR000620">
    <property type="entry name" value="EamA_dom"/>
</dbReference>
<feature type="non-terminal residue" evidence="8">
    <location>
        <position position="984"/>
    </location>
</feature>
<evidence type="ECO:0000256" key="3">
    <source>
        <dbReference type="ARBA" id="ARBA00022989"/>
    </source>
</evidence>
<dbReference type="Proteomes" id="UP000626109">
    <property type="component" value="Unassembled WGS sequence"/>
</dbReference>
<keyword evidence="5" id="KW-0040">ANK repeat</keyword>
<dbReference type="InterPro" id="IPR036770">
    <property type="entry name" value="Ankyrin_rpt-contain_sf"/>
</dbReference>
<dbReference type="PANTHER" id="PTHR22911:SF6">
    <property type="entry name" value="SOLUTE CARRIER FAMILY 35 MEMBER G1"/>
    <property type="match status" value="1"/>
</dbReference>
<evidence type="ECO:0000256" key="2">
    <source>
        <dbReference type="ARBA" id="ARBA00022692"/>
    </source>
</evidence>
<dbReference type="PROSITE" id="PS50297">
    <property type="entry name" value="ANK_REP_REGION"/>
    <property type="match status" value="1"/>
</dbReference>
<keyword evidence="2 6" id="KW-0812">Transmembrane</keyword>
<feature type="transmembrane region" description="Helical" evidence="6">
    <location>
        <begin position="12"/>
        <end position="34"/>
    </location>
</feature>
<comment type="subcellular location">
    <subcellularLocation>
        <location evidence="1">Membrane</location>
        <topology evidence="1">Multi-pass membrane protein</topology>
    </subcellularLocation>
</comment>
<evidence type="ECO:0000259" key="7">
    <source>
        <dbReference type="Pfam" id="PF00892"/>
    </source>
</evidence>
<dbReference type="InterPro" id="IPR002110">
    <property type="entry name" value="Ankyrin_rpt"/>
</dbReference>
<organism evidence="8 9">
    <name type="scientific">Polarella glacialis</name>
    <name type="common">Dinoflagellate</name>
    <dbReference type="NCBI Taxonomy" id="89957"/>
    <lineage>
        <taxon>Eukaryota</taxon>
        <taxon>Sar</taxon>
        <taxon>Alveolata</taxon>
        <taxon>Dinophyceae</taxon>
        <taxon>Suessiales</taxon>
        <taxon>Suessiaceae</taxon>
        <taxon>Polarella</taxon>
    </lineage>
</organism>
<name>A0A813LGX7_POLGL</name>
<dbReference type="SUPFAM" id="SSF48403">
    <property type="entry name" value="Ankyrin repeat"/>
    <property type="match status" value="1"/>
</dbReference>
<dbReference type="PROSITE" id="PS50088">
    <property type="entry name" value="ANK_REPEAT"/>
    <property type="match status" value="1"/>
</dbReference>
<dbReference type="Gene3D" id="1.25.40.20">
    <property type="entry name" value="Ankyrin repeat-containing domain"/>
    <property type="match status" value="1"/>
</dbReference>
<dbReference type="Pfam" id="PF00892">
    <property type="entry name" value="EamA"/>
    <property type="match status" value="1"/>
</dbReference>
<dbReference type="Gene3D" id="1.10.3730.20">
    <property type="match status" value="1"/>
</dbReference>
<dbReference type="AlphaFoldDB" id="A0A813LGX7"/>
<evidence type="ECO:0000256" key="1">
    <source>
        <dbReference type="ARBA" id="ARBA00004141"/>
    </source>
</evidence>
<dbReference type="GO" id="GO:0016020">
    <property type="term" value="C:membrane"/>
    <property type="evidence" value="ECO:0007669"/>
    <property type="project" value="UniProtKB-SubCell"/>
</dbReference>
<dbReference type="EMBL" id="CAJNNW010034754">
    <property type="protein sequence ID" value="CAE8723794.1"/>
    <property type="molecule type" value="Genomic_DNA"/>
</dbReference>
<feature type="transmembrane region" description="Helical" evidence="6">
    <location>
        <begin position="205"/>
        <end position="224"/>
    </location>
</feature>
<keyword evidence="4 6" id="KW-0472">Membrane</keyword>
<evidence type="ECO:0000313" key="8">
    <source>
        <dbReference type="EMBL" id="CAE8723794.1"/>
    </source>
</evidence>
<dbReference type="InterPro" id="IPR037185">
    <property type="entry name" value="EmrE-like"/>
</dbReference>
<comment type="caution">
    <text evidence="8">The sequence shown here is derived from an EMBL/GenBank/DDBJ whole genome shotgun (WGS) entry which is preliminary data.</text>
</comment>
<feature type="domain" description="EamA" evidence="7">
    <location>
        <begin position="12"/>
        <end position="161"/>
    </location>
</feature>
<evidence type="ECO:0000256" key="4">
    <source>
        <dbReference type="ARBA" id="ARBA00023136"/>
    </source>
</evidence>
<proteinExistence type="predicted"/>
<accession>A0A813LGX7</accession>
<evidence type="ECO:0000256" key="5">
    <source>
        <dbReference type="PROSITE-ProRule" id="PRU00023"/>
    </source>
</evidence>
<dbReference type="PANTHER" id="PTHR22911">
    <property type="entry name" value="ACYL-MALONYL CONDENSING ENZYME-RELATED"/>
    <property type="match status" value="1"/>
</dbReference>
<sequence length="984" mass="108368">MPAMERLSGNALGYMYMLISTTSFTGMAAVSKIIGPRASTEEKLLWRSLLSIGFTLLAHFFGGWSWGKATSSGSSDGKGRNELWPGWPKRPWLLALRGLCGHVALLAYLEAIERLPLSEAVFLGKIHPVAAAVLSRILLGEHLSRTRALAIFASLGGVALVANPTWGGLASGSLVGAGLALFAGCLSGAAYCCVRALGRGGEAELWTLLALPLVSVPFCMHAAWERDKLFDGSLCHWFLLLGICTHAGQVFLARGLALLPAASGTQVMYLGTLSGVVMGEDDIGDSASRRLASSLKAHSSDDEIPSTAPVIAFPRVSYQDVWTDLSQAMAHLLQRIQRKLSIVAKGMHLFNLMQPVAAGTSLGRRAVAAGRSLLWQQLRLATASADSSVQRVEQDNSQVTSELWQREFQNKHAAMSIRCQDRGRVSETTQVTEMSSRPSHFCKGKIRYSTLEVRNNMLEFISKRFANKYDTSEMTLQWWQANVLCSLVNVSGDFQEARAFSCFCNGGVSWSTAEGAIRWASAEGHRRFLELIVERYMDKCDASRMTSDWWQASIRVSVGRQQKVMGGCSGSSLNVSAKLLEWLGESYGVGTVSWQVQGCLNPATGRTLPFDFGLFDSHVLIELDGDIGHFGEGWPGCPLGDRGVPERDLFKEQWAVETGRVVIRLLQQDVLKDSIDWRAFLQDTVAAAVDYRDHDEEEELYSPPVWVPEPVPVEPLKILPAEGQGLRLVCPVRVLQPASARILAALDDFEECEDAILQGADVTIDCGAGMCALHISALRGEMFLTELLVAHAADVNQRDLSGNTALLYACHFYRQHGRGVQLVSQLLYHKADPWHRVKDGKLAGSSPYDIMEKACHEPNTDENGPRQMRAMLQLAMDGSETSIEAITKMWMQTKSQNKKLYQVSSKRDNYDYLMKSIDWETPENAKNAQSFAPVKLEVDSESILEEKFINLKDYLFTDEGEKVKLYVTFPEDAAASLSSKDCLE</sequence>
<dbReference type="Pfam" id="PF12796">
    <property type="entry name" value="Ank_2"/>
    <property type="match status" value="1"/>
</dbReference>
<gene>
    <name evidence="8" type="ORF">PGLA2088_LOCUS43358</name>
</gene>